<dbReference type="PROSITE" id="PS50088">
    <property type="entry name" value="ANK_REPEAT"/>
    <property type="match status" value="1"/>
</dbReference>
<dbReference type="SUPFAM" id="SSF48403">
    <property type="entry name" value="Ankyrin repeat"/>
    <property type="match status" value="1"/>
</dbReference>
<keyword evidence="3" id="KW-1185">Reference proteome</keyword>
<dbReference type="Gene3D" id="1.25.40.20">
    <property type="entry name" value="Ankyrin repeat-containing domain"/>
    <property type="match status" value="1"/>
</dbReference>
<dbReference type="OrthoDB" id="3558264at2759"/>
<accession>A0A1L7WTV9</accession>
<evidence type="ECO:0000256" key="1">
    <source>
        <dbReference type="PROSITE-ProRule" id="PRU00023"/>
    </source>
</evidence>
<organism evidence="2 3">
    <name type="scientific">Phialocephala subalpina</name>
    <dbReference type="NCBI Taxonomy" id="576137"/>
    <lineage>
        <taxon>Eukaryota</taxon>
        <taxon>Fungi</taxon>
        <taxon>Dikarya</taxon>
        <taxon>Ascomycota</taxon>
        <taxon>Pezizomycotina</taxon>
        <taxon>Leotiomycetes</taxon>
        <taxon>Helotiales</taxon>
        <taxon>Mollisiaceae</taxon>
        <taxon>Phialocephala</taxon>
        <taxon>Phialocephala fortinii species complex</taxon>
    </lineage>
</organism>
<gene>
    <name evidence="2" type="ORF">PAC_06103</name>
</gene>
<dbReference type="EMBL" id="FJOG01000007">
    <property type="protein sequence ID" value="CZR56215.1"/>
    <property type="molecule type" value="Genomic_DNA"/>
</dbReference>
<name>A0A1L7WTV9_9HELO</name>
<dbReference type="Proteomes" id="UP000184330">
    <property type="component" value="Unassembled WGS sequence"/>
</dbReference>
<sequence>MACFLVSGIIGFEMAIRKNSGQRPRRFYPPPTPLLMAAELGICDGGVMRALFNAGADTNDAKAACNDSVLMLLDGNTPLLLALMGKTDAIFQAKLLFDYGANIYVGNSRGENVFGVTSRNKFFIDEDSASHIKTLLLRLDYSAELAFQAFEESSKAALLHQELCSVWKDTRSQVIGDSSYQLYDDKQGGPKREREAYWAFPITIEILRKHGAKRAGNWDRSTIVRTLSNQRMLYELANYKPTWMKEQLDLLLPWYDEGTFRPGVDVLKNWPELCEELQKMSEDGWIKASSTENLMVEVRVKDGTIVESKGASIVR</sequence>
<dbReference type="InterPro" id="IPR002110">
    <property type="entry name" value="Ankyrin_rpt"/>
</dbReference>
<keyword evidence="1" id="KW-0040">ANK repeat</keyword>
<reference evidence="2 3" key="1">
    <citation type="submission" date="2016-03" db="EMBL/GenBank/DDBJ databases">
        <authorList>
            <person name="Ploux O."/>
        </authorList>
    </citation>
    <scope>NUCLEOTIDE SEQUENCE [LARGE SCALE GENOMIC DNA]</scope>
    <source>
        <strain evidence="2 3">UAMH 11012</strain>
    </source>
</reference>
<dbReference type="AlphaFoldDB" id="A0A1L7WTV9"/>
<dbReference type="InterPro" id="IPR036770">
    <property type="entry name" value="Ankyrin_rpt-contain_sf"/>
</dbReference>
<protein>
    <submittedName>
        <fullName evidence="2">Uncharacterized protein</fullName>
    </submittedName>
</protein>
<proteinExistence type="predicted"/>
<evidence type="ECO:0000313" key="2">
    <source>
        <dbReference type="EMBL" id="CZR56215.1"/>
    </source>
</evidence>
<feature type="repeat" description="ANK" evidence="1">
    <location>
        <begin position="74"/>
        <end position="108"/>
    </location>
</feature>
<evidence type="ECO:0000313" key="3">
    <source>
        <dbReference type="Proteomes" id="UP000184330"/>
    </source>
</evidence>